<accession>A0A8D4UVD6</accession>
<dbReference type="EMBL" id="AP019697">
    <property type="protein sequence ID" value="BBK25662.1"/>
    <property type="molecule type" value="Genomic_DNA"/>
</dbReference>
<feature type="signal peptide" evidence="1">
    <location>
        <begin position="1"/>
        <end position="24"/>
    </location>
</feature>
<dbReference type="Gene3D" id="2.160.20.20">
    <property type="match status" value="1"/>
</dbReference>
<sequence>MKKNHLAIWVTAALLSLPFSSAFAADAADATAPAMEQGMQQGQMPEGQPPEGMMPPGGFNPPGEVTQGTSANTISKNETVKGAVYMSKGDNENALRITGADVSLDRIVAEKISGATSNTEAGDFYGQNAALLATDGAKVSLKNSFVTSNAQNGNGVFSYGKGTKVYVEDTVITTHKDNSGGIQTTGGGYTEARNLTIVTEGNSSAAIRSDRGGGTVIVKGGSFKTGGSGSPAIYSTADIRVEGADLLATSSEGAVIEGKNSISLKDSTLDGHMNAVCKMGDRTMTEENVHTVMIYQSMSGDAEKGRSDFSMEGSTLHSRAGDVIYVTNTDCNIKLKDTEITSDDADGALLCVVGNSASRGWGKKGANGGNADVLLENEKIKGNIIADDISMLNLTLKNTRWTGALSIDKNAAATDPKGTVNVKIDEGSSWALTGDSTVTTLENHGTILKNGHTLTVLKA</sequence>
<dbReference type="AlphaFoldDB" id="A0A8D4UVD6"/>
<evidence type="ECO:0000313" key="2">
    <source>
        <dbReference type="EMBL" id="BBK25662.1"/>
    </source>
</evidence>
<dbReference type="GeneID" id="92716820"/>
<dbReference type="InterPro" id="IPR011050">
    <property type="entry name" value="Pectin_lyase_fold/virulence"/>
</dbReference>
<evidence type="ECO:0000313" key="3">
    <source>
        <dbReference type="Proteomes" id="UP000320585"/>
    </source>
</evidence>
<keyword evidence="3" id="KW-1185">Reference proteome</keyword>
<name>A0A8D4UVD6_9FIRM</name>
<protein>
    <submittedName>
        <fullName evidence="2">Uncharacterized protein</fullName>
    </submittedName>
</protein>
<dbReference type="SUPFAM" id="SSF51126">
    <property type="entry name" value="Pectin lyase-like"/>
    <property type="match status" value="1"/>
</dbReference>
<organism evidence="2 3">
    <name type="scientific">Dialister hominis</name>
    <dbReference type="NCBI Taxonomy" id="2582419"/>
    <lineage>
        <taxon>Bacteria</taxon>
        <taxon>Bacillati</taxon>
        <taxon>Bacillota</taxon>
        <taxon>Negativicutes</taxon>
        <taxon>Veillonellales</taxon>
        <taxon>Veillonellaceae</taxon>
        <taxon>Dialister</taxon>
    </lineage>
</organism>
<proteinExistence type="predicted"/>
<dbReference type="InterPro" id="IPR012332">
    <property type="entry name" value="Autotransporter_pectin_lyase_C"/>
</dbReference>
<feature type="chain" id="PRO_5034723073" evidence="1">
    <location>
        <begin position="25"/>
        <end position="459"/>
    </location>
</feature>
<reference evidence="3" key="1">
    <citation type="submission" date="2019-05" db="EMBL/GenBank/DDBJ databases">
        <title>Complete genome sequencing of Dialister sp. strain 5BBH33.</title>
        <authorList>
            <person name="Sakamoto M."/>
            <person name="Murakami T."/>
            <person name="Mori H."/>
        </authorList>
    </citation>
    <scope>NUCLEOTIDE SEQUENCE [LARGE SCALE GENOMIC DNA]</scope>
    <source>
        <strain evidence="3">5BBH33</strain>
    </source>
</reference>
<dbReference type="OrthoDB" id="355208at2"/>
<dbReference type="Proteomes" id="UP000320585">
    <property type="component" value="Chromosome"/>
</dbReference>
<dbReference type="KEGG" id="dho:Dia5BBH33_15970"/>
<keyword evidence="1" id="KW-0732">Signal</keyword>
<dbReference type="RefSeq" id="WP_143332730.1">
    <property type="nucleotide sequence ID" value="NZ_AP019697.1"/>
</dbReference>
<evidence type="ECO:0000256" key="1">
    <source>
        <dbReference type="SAM" id="SignalP"/>
    </source>
</evidence>
<gene>
    <name evidence="2" type="ORF">Dia5BBH33_15970</name>
</gene>